<evidence type="ECO:0000313" key="1">
    <source>
        <dbReference type="EMBL" id="KAJ8940373.1"/>
    </source>
</evidence>
<keyword evidence="2" id="KW-1185">Reference proteome</keyword>
<reference evidence="1" key="1">
    <citation type="journal article" date="2023" name="Insect Mol. Biol.">
        <title>Genome sequencing provides insights into the evolution of gene families encoding plant cell wall-degrading enzymes in longhorned beetles.</title>
        <authorList>
            <person name="Shin N.R."/>
            <person name="Okamura Y."/>
            <person name="Kirsch R."/>
            <person name="Pauchet Y."/>
        </authorList>
    </citation>
    <scope>NUCLEOTIDE SEQUENCE</scope>
    <source>
        <strain evidence="1">AMC_N1</strain>
    </source>
</reference>
<dbReference type="PANTHER" id="PTHR14363:SF17">
    <property type="entry name" value="HEPARANASE-LIKE PROTEIN 3"/>
    <property type="match status" value="1"/>
</dbReference>
<accession>A0AAV8XN49</accession>
<dbReference type="PANTHER" id="PTHR14363">
    <property type="entry name" value="HEPARANASE-RELATED"/>
    <property type="match status" value="1"/>
</dbReference>
<gene>
    <name evidence="1" type="ORF">NQ318_015766</name>
</gene>
<comment type="caution">
    <text evidence="1">The sequence shown here is derived from an EMBL/GenBank/DDBJ whole genome shotgun (WGS) entry which is preliminary data.</text>
</comment>
<dbReference type="Proteomes" id="UP001162162">
    <property type="component" value="Unassembled WGS sequence"/>
</dbReference>
<evidence type="ECO:0000313" key="2">
    <source>
        <dbReference type="Proteomes" id="UP001162162"/>
    </source>
</evidence>
<dbReference type="EMBL" id="JAPWTK010000435">
    <property type="protein sequence ID" value="KAJ8940373.1"/>
    <property type="molecule type" value="Genomic_DNA"/>
</dbReference>
<dbReference type="AlphaFoldDB" id="A0AAV8XN49"/>
<organism evidence="1 2">
    <name type="scientific">Aromia moschata</name>
    <dbReference type="NCBI Taxonomy" id="1265417"/>
    <lineage>
        <taxon>Eukaryota</taxon>
        <taxon>Metazoa</taxon>
        <taxon>Ecdysozoa</taxon>
        <taxon>Arthropoda</taxon>
        <taxon>Hexapoda</taxon>
        <taxon>Insecta</taxon>
        <taxon>Pterygota</taxon>
        <taxon>Neoptera</taxon>
        <taxon>Endopterygota</taxon>
        <taxon>Coleoptera</taxon>
        <taxon>Polyphaga</taxon>
        <taxon>Cucujiformia</taxon>
        <taxon>Chrysomeloidea</taxon>
        <taxon>Cerambycidae</taxon>
        <taxon>Cerambycinae</taxon>
        <taxon>Callichromatini</taxon>
        <taxon>Aromia</taxon>
    </lineage>
</organism>
<dbReference type="GO" id="GO:0004566">
    <property type="term" value="F:beta-glucuronidase activity"/>
    <property type="evidence" value="ECO:0007669"/>
    <property type="project" value="TreeGrafter"/>
</dbReference>
<protein>
    <submittedName>
        <fullName evidence="1">Uncharacterized protein</fullName>
    </submittedName>
</protein>
<sequence length="135" mass="15346">MPNSEYLEYSALLHWLTFLASSKITQNIGSETLNWDTQYVYNIFGVNLDNSTVNVRIDGLFEDEDSVETIYAYELTSDSLHSKTVYLNEEPLNLTEDYDLPELLPKYVSTGSPVTMPPYSIVFWVIPTTDVSACL</sequence>
<proteinExistence type="predicted"/>
<name>A0AAV8XN49_9CUCU</name>